<dbReference type="AlphaFoldDB" id="W9GMJ4"/>
<sequence>MNGPNEDQGPWGSWGGRGRGGGWGGGAWGGGPPWGPPNWGGGHRHGPPPWIRDIIRSFGGPDLAPPRRPKVRRGDVRSAILAVLAEASMNGYQVIQQIGERTGGAWKPSPGSVYPTIQQLEDEGLIMGFESGGRRILRLTDEGRQYVEEHDDELGETWEPFESGHGRSERSQPMGGDFERVIGQVIGAVWQVMVSGTEQQRADAAEILSDTRRRLYGLLADEEDEAPETTDAPE</sequence>
<feature type="region of interest" description="Disordered" evidence="1">
    <location>
        <begin position="149"/>
        <end position="175"/>
    </location>
</feature>
<dbReference type="InterPro" id="IPR036388">
    <property type="entry name" value="WH-like_DNA-bd_sf"/>
</dbReference>
<dbReference type="InterPro" id="IPR011991">
    <property type="entry name" value="ArsR-like_HTH"/>
</dbReference>
<dbReference type="InterPro" id="IPR036390">
    <property type="entry name" value="WH_DNA-bd_sf"/>
</dbReference>
<keyword evidence="4" id="KW-1185">Reference proteome</keyword>
<dbReference type="SUPFAM" id="SSF46785">
    <property type="entry name" value="Winged helix' DNA-binding domain"/>
    <property type="match status" value="1"/>
</dbReference>
<feature type="region of interest" description="Disordered" evidence="1">
    <location>
        <begin position="1"/>
        <end position="51"/>
    </location>
</feature>
<dbReference type="PATRIC" id="fig|584657.3.peg.2062"/>
<organism evidence="3 4">
    <name type="scientific">Intrasporangium chromatireducens Q5-1</name>
    <dbReference type="NCBI Taxonomy" id="584657"/>
    <lineage>
        <taxon>Bacteria</taxon>
        <taxon>Bacillati</taxon>
        <taxon>Actinomycetota</taxon>
        <taxon>Actinomycetes</taxon>
        <taxon>Micrococcales</taxon>
        <taxon>Intrasporangiaceae</taxon>
        <taxon>Intrasporangium</taxon>
    </lineage>
</organism>
<evidence type="ECO:0000259" key="2">
    <source>
        <dbReference type="Pfam" id="PF03551"/>
    </source>
</evidence>
<dbReference type="PANTHER" id="PTHR43252:SF2">
    <property type="entry name" value="TRANSCRIPTION REGULATOR, PADR-LIKE FAMILY"/>
    <property type="match status" value="1"/>
</dbReference>
<dbReference type="Proteomes" id="UP000019494">
    <property type="component" value="Unassembled WGS sequence"/>
</dbReference>
<evidence type="ECO:0000256" key="1">
    <source>
        <dbReference type="SAM" id="MobiDB-lite"/>
    </source>
</evidence>
<feature type="domain" description="Transcription regulator PadR N-terminal" evidence="2">
    <location>
        <begin position="80"/>
        <end position="148"/>
    </location>
</feature>
<gene>
    <name evidence="3" type="ORF">N864_00685</name>
</gene>
<dbReference type="PANTHER" id="PTHR43252">
    <property type="entry name" value="TRANSCRIPTIONAL REGULATOR YQJI"/>
    <property type="match status" value="1"/>
</dbReference>
<dbReference type="RefSeq" id="WP_034716193.1">
    <property type="nucleotide sequence ID" value="NZ_AWQS01000070.1"/>
</dbReference>
<protein>
    <submittedName>
        <fullName evidence="3">Transcriptional regulator</fullName>
    </submittedName>
</protein>
<name>W9GMJ4_9MICO</name>
<evidence type="ECO:0000313" key="3">
    <source>
        <dbReference type="EMBL" id="EWT06018.1"/>
    </source>
</evidence>
<accession>W9GMJ4</accession>
<dbReference type="OrthoDB" id="1683430at2"/>
<comment type="caution">
    <text evidence="3">The sequence shown here is derived from an EMBL/GenBank/DDBJ whole genome shotgun (WGS) entry which is preliminary data.</text>
</comment>
<dbReference type="Pfam" id="PF03551">
    <property type="entry name" value="PadR"/>
    <property type="match status" value="1"/>
</dbReference>
<reference evidence="4" key="1">
    <citation type="submission" date="2013-08" db="EMBL/GenBank/DDBJ databases">
        <title>Intrasporangium oryzae NRRL B-24470.</title>
        <authorList>
            <person name="Liu H."/>
            <person name="Wang G."/>
        </authorList>
    </citation>
    <scope>NUCLEOTIDE SEQUENCE [LARGE SCALE GENOMIC DNA]</scope>
    <source>
        <strain evidence="4">Q5-1</strain>
    </source>
</reference>
<dbReference type="CDD" id="cd00090">
    <property type="entry name" value="HTH_ARSR"/>
    <property type="match status" value="1"/>
</dbReference>
<proteinExistence type="predicted"/>
<feature type="compositionally biased region" description="Gly residues" evidence="1">
    <location>
        <begin position="12"/>
        <end position="32"/>
    </location>
</feature>
<dbReference type="Gene3D" id="1.10.10.10">
    <property type="entry name" value="Winged helix-like DNA-binding domain superfamily/Winged helix DNA-binding domain"/>
    <property type="match status" value="1"/>
</dbReference>
<evidence type="ECO:0000313" key="4">
    <source>
        <dbReference type="Proteomes" id="UP000019494"/>
    </source>
</evidence>
<dbReference type="InterPro" id="IPR005149">
    <property type="entry name" value="Tscrpt_reg_PadR_N"/>
</dbReference>
<dbReference type="EMBL" id="AWQS01000070">
    <property type="protein sequence ID" value="EWT06018.1"/>
    <property type="molecule type" value="Genomic_DNA"/>
</dbReference>